<name>A0A5C3F0H4_9BASI</name>
<protein>
    <recommendedName>
        <fullName evidence="5">RlpA-like protein double-psi beta-barrel domain-containing protein</fullName>
    </recommendedName>
</protein>
<dbReference type="InterPro" id="IPR036908">
    <property type="entry name" value="RlpA-like_sf"/>
</dbReference>
<accession>A0A5C3F0H4</accession>
<dbReference type="CDD" id="cd22191">
    <property type="entry name" value="DPBB_RlpA_EXP_N-like"/>
    <property type="match status" value="1"/>
</dbReference>
<dbReference type="PANTHER" id="PTHR31836">
    <property type="match status" value="1"/>
</dbReference>
<proteinExistence type="predicted"/>
<dbReference type="OrthoDB" id="406505at2759"/>
<sequence length="164" mass="17385">MKFCTVITVAALLGTSAYAASLDASRSALSPSAADEADSFASDLLVTSRFEDLEARGGKHHKPKKMQGGKITWYNGDQLLRPACPGMATPTDDSMTAAISLVSPPAKCGDKIQIKKGDQSVVVTVVDYCAACTPNWIDVTKGVFRHFDAVSAGVIQDMEFTVLP</sequence>
<keyword evidence="1 2" id="KW-0732">Signal</keyword>
<evidence type="ECO:0000313" key="3">
    <source>
        <dbReference type="EMBL" id="SPO36761.1"/>
    </source>
</evidence>
<gene>
    <name evidence="3" type="ORF">PSFLO_02232</name>
</gene>
<dbReference type="PANTHER" id="PTHR31836:SF27">
    <property type="entry name" value="RLPA-LIKE PROTEIN DOUBLE-PSI BETA-BARREL DOMAIN-CONTAINING PROTEIN"/>
    <property type="match status" value="1"/>
</dbReference>
<reference evidence="3 4" key="1">
    <citation type="submission" date="2018-03" db="EMBL/GenBank/DDBJ databases">
        <authorList>
            <person name="Guldener U."/>
        </authorList>
    </citation>
    <scope>NUCLEOTIDE SEQUENCE [LARGE SCALE GENOMIC DNA]</scope>
    <source>
        <strain evidence="3 4">DAOM196992</strain>
    </source>
</reference>
<feature type="signal peptide" evidence="2">
    <location>
        <begin position="1"/>
        <end position="19"/>
    </location>
</feature>
<dbReference type="Gene3D" id="2.40.40.10">
    <property type="entry name" value="RlpA-like domain"/>
    <property type="match status" value="1"/>
</dbReference>
<dbReference type="Proteomes" id="UP000323386">
    <property type="component" value="Unassembled WGS sequence"/>
</dbReference>
<dbReference type="EMBL" id="OOIP01000005">
    <property type="protein sequence ID" value="SPO36761.1"/>
    <property type="molecule type" value="Genomic_DNA"/>
</dbReference>
<evidence type="ECO:0000256" key="1">
    <source>
        <dbReference type="ARBA" id="ARBA00022729"/>
    </source>
</evidence>
<evidence type="ECO:0000313" key="4">
    <source>
        <dbReference type="Proteomes" id="UP000323386"/>
    </source>
</evidence>
<evidence type="ECO:0008006" key="5">
    <source>
        <dbReference type="Google" id="ProtNLM"/>
    </source>
</evidence>
<dbReference type="InterPro" id="IPR051477">
    <property type="entry name" value="Expansin_CellWall"/>
</dbReference>
<organism evidence="3 4">
    <name type="scientific">Pseudozyma flocculosa</name>
    <dbReference type="NCBI Taxonomy" id="84751"/>
    <lineage>
        <taxon>Eukaryota</taxon>
        <taxon>Fungi</taxon>
        <taxon>Dikarya</taxon>
        <taxon>Basidiomycota</taxon>
        <taxon>Ustilaginomycotina</taxon>
        <taxon>Ustilaginomycetes</taxon>
        <taxon>Ustilaginales</taxon>
        <taxon>Ustilaginaceae</taxon>
        <taxon>Pseudozyma</taxon>
    </lineage>
</organism>
<feature type="chain" id="PRO_5022779529" description="RlpA-like protein double-psi beta-barrel domain-containing protein" evidence="2">
    <location>
        <begin position="20"/>
        <end position="164"/>
    </location>
</feature>
<keyword evidence="4" id="KW-1185">Reference proteome</keyword>
<evidence type="ECO:0000256" key="2">
    <source>
        <dbReference type="SAM" id="SignalP"/>
    </source>
</evidence>
<dbReference type="AlphaFoldDB" id="A0A5C3F0H4"/>
<dbReference type="SUPFAM" id="SSF50685">
    <property type="entry name" value="Barwin-like endoglucanases"/>
    <property type="match status" value="1"/>
</dbReference>